<accession>A0A4R5Q6S9</accession>
<dbReference type="Proteomes" id="UP000295096">
    <property type="component" value="Unassembled WGS sequence"/>
</dbReference>
<feature type="compositionally biased region" description="Basic and acidic residues" evidence="1">
    <location>
        <begin position="31"/>
        <end position="46"/>
    </location>
</feature>
<dbReference type="RefSeq" id="WP_133292917.1">
    <property type="nucleotide sequence ID" value="NZ_SMSJ01000139.1"/>
</dbReference>
<protein>
    <submittedName>
        <fullName evidence="2">Uncharacterized protein</fullName>
    </submittedName>
</protein>
<proteinExistence type="predicted"/>
<organism evidence="2 3">
    <name type="scientific">Dankookia rubra</name>
    <dbReference type="NCBI Taxonomy" id="1442381"/>
    <lineage>
        <taxon>Bacteria</taxon>
        <taxon>Pseudomonadati</taxon>
        <taxon>Pseudomonadota</taxon>
        <taxon>Alphaproteobacteria</taxon>
        <taxon>Acetobacterales</taxon>
        <taxon>Roseomonadaceae</taxon>
        <taxon>Dankookia</taxon>
    </lineage>
</organism>
<gene>
    <name evidence="2" type="ORF">E2C06_33610</name>
</gene>
<comment type="caution">
    <text evidence="2">The sequence shown here is derived from an EMBL/GenBank/DDBJ whole genome shotgun (WGS) entry which is preliminary data.</text>
</comment>
<dbReference type="AlphaFoldDB" id="A0A4R5Q6S9"/>
<feature type="region of interest" description="Disordered" evidence="1">
    <location>
        <begin position="1"/>
        <end position="46"/>
    </location>
</feature>
<dbReference type="OrthoDB" id="9965273at2"/>
<dbReference type="EMBL" id="SMSJ01000139">
    <property type="protein sequence ID" value="TDH58253.1"/>
    <property type="molecule type" value="Genomic_DNA"/>
</dbReference>
<name>A0A4R5Q6S9_9PROT</name>
<sequence length="204" mass="22281">MAKRRPRKTIERRQQPQAEPPTYGMQASQLARRDVHVGDRADPEDPNRTVRVARRIGMHARLATEGLLTTDQQDAGDEYGRLWEVVNTGLSPTIGQGAGGSDPAFRSHAPELWSAACGKLAKGDAVLRTGQLRAVVQLVVVAGLSAEDAYQRLYPTARPVSNVVSRNRTAGLLVAGLDLLADEWGMSALRRHRTSLQNASRSRI</sequence>
<evidence type="ECO:0000256" key="1">
    <source>
        <dbReference type="SAM" id="MobiDB-lite"/>
    </source>
</evidence>
<evidence type="ECO:0000313" key="2">
    <source>
        <dbReference type="EMBL" id="TDH58253.1"/>
    </source>
</evidence>
<keyword evidence="3" id="KW-1185">Reference proteome</keyword>
<evidence type="ECO:0000313" key="3">
    <source>
        <dbReference type="Proteomes" id="UP000295096"/>
    </source>
</evidence>
<reference evidence="2 3" key="1">
    <citation type="journal article" date="2016" name="J. Microbiol.">
        <title>Dankookia rubra gen. nov., sp. nov., an alphaproteobacterium isolated from sediment of a shallow stream.</title>
        <authorList>
            <person name="Kim W.H."/>
            <person name="Kim D.H."/>
            <person name="Kang K."/>
            <person name="Ahn T.Y."/>
        </authorList>
    </citation>
    <scope>NUCLEOTIDE SEQUENCE [LARGE SCALE GENOMIC DNA]</scope>
    <source>
        <strain evidence="2 3">JCM30602</strain>
    </source>
</reference>